<dbReference type="InterPro" id="IPR051717">
    <property type="entry name" value="MFS_MFSD6"/>
</dbReference>
<feature type="domain" description="Major facilitator superfamily associated" evidence="8">
    <location>
        <begin position="67"/>
        <end position="691"/>
    </location>
</feature>
<keyword evidence="5 7" id="KW-0472">Membrane</keyword>
<dbReference type="Gene3D" id="1.20.1250.20">
    <property type="entry name" value="MFS general substrate transporter like domains"/>
    <property type="match status" value="3"/>
</dbReference>
<sequence>MDDHYEGDSRPEAEFDPFQKLKSSPPTNGARIQGQGQLPAKSVKQSPFSRDFIDSMFTVVNKDLLFCKLFYFFFFGAFGSLFPLLAIYFKQLGMNASQSGVLIGFRPFIEFLSAPFWGGLADKWRRGKEMLLFSLVCWIVFTLAIAFVRPPAHKCITFNGTHNLLEVPLTRRRRDASTVTDFNMAPHHVMGRTHHGYAHRSDLHQLNDPTQDIKFPFLEPTTVDILTAGARISDPDVMGGYSTLDHDVIVLPDDMSPYYTNHRYKRSPYVDPSKIAYANGTNMKGLVFNKHSAIVYLEDEVAQAFFTLLLLVIIGEFFSAPAITFADSVTLSFLGEDTQNYGRQRMFGSLGWGLAMFFVGMALDHSTTFPDHPCGKAHFSEKNYTVCFAVFSVLMSCAFLAALQFRFDHHRDRNLKLSDIPVKVKDKVKRVLSGQKKIDRERLVEEYDDDDEEFGARQQTSENYEETESNLKINPAAGSDMVTDALKAPGAKAGRGFGGATGAIPFGSIESSYSDQPFFGKWIAVVKLLATYQYISVLFISWFMGFGIGIIFTFLFWHLQDLGGSPTLFGVASVINHVSELFAYFMTGNLIVKYGHVKILYIGLAGNIARFMYISFLTNPWWVLPFEFVQGLTHAAVWAACCAYITHAIPVELRSSAQGILQGLHHGLGRGCGAVFGGLLVYQYGHVVTFRIYGVTCIFVLVGYLGINLFLQDRGKFSHGGKVPHELFEDTSHLAPHGVPSGVARDLSSTRLAKDPKQEYGAVSQEGAKVLSLPGQKDGRQKSDQRQEDNPMHHGYEGDRITMFEPPRLPTHIYQQQPRNSYDQDYGP</sequence>
<comment type="caution">
    <text evidence="9">The sequence shown here is derived from an EMBL/GenBank/DDBJ whole genome shotgun (WGS) entry which is preliminary data.</text>
</comment>
<feature type="transmembrane region" description="Helical" evidence="7">
    <location>
        <begin position="304"/>
        <end position="325"/>
    </location>
</feature>
<dbReference type="PANTHER" id="PTHR16172:SF2">
    <property type="entry name" value="MAJOR FACILITATOR SUPERFAMILY DOMAIN-CONTAINING PROTEIN 6"/>
    <property type="match status" value="1"/>
</dbReference>
<evidence type="ECO:0000256" key="4">
    <source>
        <dbReference type="ARBA" id="ARBA00022989"/>
    </source>
</evidence>
<keyword evidence="4 7" id="KW-1133">Transmembrane helix</keyword>
<feature type="transmembrane region" description="Helical" evidence="7">
    <location>
        <begin position="346"/>
        <end position="363"/>
    </location>
</feature>
<dbReference type="EMBL" id="CAXITT010000182">
    <property type="protein sequence ID" value="CAL1534798.1"/>
    <property type="molecule type" value="Genomic_DNA"/>
</dbReference>
<protein>
    <recommendedName>
        <fullName evidence="8">Major facilitator superfamily associated domain-containing protein</fullName>
    </recommendedName>
</protein>
<feature type="transmembrane region" description="Helical" evidence="7">
    <location>
        <begin position="69"/>
        <end position="89"/>
    </location>
</feature>
<gene>
    <name evidence="9" type="ORF">GSLYS_00008758001</name>
</gene>
<organism evidence="9 10">
    <name type="scientific">Lymnaea stagnalis</name>
    <name type="common">Great pond snail</name>
    <name type="synonym">Helix stagnalis</name>
    <dbReference type="NCBI Taxonomy" id="6523"/>
    <lineage>
        <taxon>Eukaryota</taxon>
        <taxon>Metazoa</taxon>
        <taxon>Spiralia</taxon>
        <taxon>Lophotrochozoa</taxon>
        <taxon>Mollusca</taxon>
        <taxon>Gastropoda</taxon>
        <taxon>Heterobranchia</taxon>
        <taxon>Euthyneura</taxon>
        <taxon>Panpulmonata</taxon>
        <taxon>Hygrophila</taxon>
        <taxon>Lymnaeoidea</taxon>
        <taxon>Lymnaeidae</taxon>
        <taxon>Lymnaea</taxon>
    </lineage>
</organism>
<dbReference type="InterPro" id="IPR036259">
    <property type="entry name" value="MFS_trans_sf"/>
</dbReference>
<feature type="transmembrane region" description="Helical" evidence="7">
    <location>
        <begin position="569"/>
        <end position="592"/>
    </location>
</feature>
<keyword evidence="10" id="KW-1185">Reference proteome</keyword>
<name>A0AAV2HLA4_LYMST</name>
<dbReference type="Proteomes" id="UP001497497">
    <property type="component" value="Unassembled WGS sequence"/>
</dbReference>
<evidence type="ECO:0000256" key="2">
    <source>
        <dbReference type="ARBA" id="ARBA00005241"/>
    </source>
</evidence>
<dbReference type="Pfam" id="PF12832">
    <property type="entry name" value="MFS_1_like"/>
    <property type="match status" value="1"/>
</dbReference>
<accession>A0AAV2HLA4</accession>
<dbReference type="SUPFAM" id="SSF103473">
    <property type="entry name" value="MFS general substrate transporter"/>
    <property type="match status" value="1"/>
</dbReference>
<dbReference type="CDD" id="cd17335">
    <property type="entry name" value="MFS_MFSD6"/>
    <property type="match status" value="1"/>
</dbReference>
<evidence type="ECO:0000256" key="7">
    <source>
        <dbReference type="SAM" id="Phobius"/>
    </source>
</evidence>
<feature type="transmembrane region" description="Helical" evidence="7">
    <location>
        <begin position="383"/>
        <end position="403"/>
    </location>
</feature>
<proteinExistence type="inferred from homology"/>
<evidence type="ECO:0000313" key="9">
    <source>
        <dbReference type="EMBL" id="CAL1534798.1"/>
    </source>
</evidence>
<evidence type="ECO:0000259" key="8">
    <source>
        <dbReference type="Pfam" id="PF12832"/>
    </source>
</evidence>
<feature type="compositionally biased region" description="Polar residues" evidence="6">
    <location>
        <begin position="813"/>
        <end position="828"/>
    </location>
</feature>
<dbReference type="AlphaFoldDB" id="A0AAV2HLA4"/>
<feature type="transmembrane region" description="Helical" evidence="7">
    <location>
        <begin position="130"/>
        <end position="148"/>
    </location>
</feature>
<feature type="region of interest" description="Disordered" evidence="6">
    <location>
        <begin position="755"/>
        <end position="828"/>
    </location>
</feature>
<feature type="transmembrane region" description="Helical" evidence="7">
    <location>
        <begin position="690"/>
        <end position="711"/>
    </location>
</feature>
<feature type="region of interest" description="Disordered" evidence="6">
    <location>
        <begin position="449"/>
        <end position="469"/>
    </location>
</feature>
<dbReference type="InterPro" id="IPR024989">
    <property type="entry name" value="MFS_assoc_dom"/>
</dbReference>
<dbReference type="GO" id="GO:0016020">
    <property type="term" value="C:membrane"/>
    <property type="evidence" value="ECO:0007669"/>
    <property type="project" value="UniProtKB-SubCell"/>
</dbReference>
<comment type="similarity">
    <text evidence="2">Belongs to the major facilitator superfamily. MFSD6 family.</text>
</comment>
<feature type="transmembrane region" description="Helical" evidence="7">
    <location>
        <begin position="537"/>
        <end position="557"/>
    </location>
</feature>
<evidence type="ECO:0000256" key="6">
    <source>
        <dbReference type="SAM" id="MobiDB-lite"/>
    </source>
</evidence>
<comment type="subcellular location">
    <subcellularLocation>
        <location evidence="1">Membrane</location>
        <topology evidence="1">Multi-pass membrane protein</topology>
    </subcellularLocation>
</comment>
<feature type="transmembrane region" description="Helical" evidence="7">
    <location>
        <begin position="101"/>
        <end position="118"/>
    </location>
</feature>
<evidence type="ECO:0000256" key="3">
    <source>
        <dbReference type="ARBA" id="ARBA00022692"/>
    </source>
</evidence>
<evidence type="ECO:0000256" key="1">
    <source>
        <dbReference type="ARBA" id="ARBA00004141"/>
    </source>
</evidence>
<dbReference type="PANTHER" id="PTHR16172">
    <property type="entry name" value="MAJOR FACILITATOR SUPERFAMILY DOMAIN-CONTAINING PROTEIN 6-LIKE"/>
    <property type="match status" value="1"/>
</dbReference>
<reference evidence="9 10" key="1">
    <citation type="submission" date="2024-04" db="EMBL/GenBank/DDBJ databases">
        <authorList>
            <consortium name="Genoscope - CEA"/>
            <person name="William W."/>
        </authorList>
    </citation>
    <scope>NUCLEOTIDE SEQUENCE [LARGE SCALE GENOMIC DNA]</scope>
</reference>
<evidence type="ECO:0000256" key="5">
    <source>
        <dbReference type="ARBA" id="ARBA00023136"/>
    </source>
</evidence>
<feature type="compositionally biased region" description="Basic and acidic residues" evidence="6">
    <location>
        <begin position="1"/>
        <end position="19"/>
    </location>
</feature>
<feature type="region of interest" description="Disordered" evidence="6">
    <location>
        <begin position="1"/>
        <end position="43"/>
    </location>
</feature>
<keyword evidence="3 7" id="KW-0812">Transmembrane</keyword>
<feature type="transmembrane region" description="Helical" evidence="7">
    <location>
        <begin position="599"/>
        <end position="622"/>
    </location>
</feature>
<evidence type="ECO:0000313" key="10">
    <source>
        <dbReference type="Proteomes" id="UP001497497"/>
    </source>
</evidence>
<feature type="compositionally biased region" description="Basic and acidic residues" evidence="6">
    <location>
        <begin position="777"/>
        <end position="802"/>
    </location>
</feature>